<feature type="compositionally biased region" description="Polar residues" evidence="1">
    <location>
        <begin position="1"/>
        <end position="13"/>
    </location>
</feature>
<gene>
    <name evidence="2" type="ORF">PRUPE_4G289300</name>
</gene>
<keyword evidence="3" id="KW-1185">Reference proteome</keyword>
<dbReference type="AlphaFoldDB" id="A0A251PW10"/>
<organism evidence="2 3">
    <name type="scientific">Prunus persica</name>
    <name type="common">Peach</name>
    <name type="synonym">Amygdalus persica</name>
    <dbReference type="NCBI Taxonomy" id="3760"/>
    <lineage>
        <taxon>Eukaryota</taxon>
        <taxon>Viridiplantae</taxon>
        <taxon>Streptophyta</taxon>
        <taxon>Embryophyta</taxon>
        <taxon>Tracheophyta</taxon>
        <taxon>Spermatophyta</taxon>
        <taxon>Magnoliopsida</taxon>
        <taxon>eudicotyledons</taxon>
        <taxon>Gunneridae</taxon>
        <taxon>Pentapetalae</taxon>
        <taxon>rosids</taxon>
        <taxon>fabids</taxon>
        <taxon>Rosales</taxon>
        <taxon>Rosaceae</taxon>
        <taxon>Amygdaloideae</taxon>
        <taxon>Amygdaleae</taxon>
        <taxon>Prunus</taxon>
    </lineage>
</organism>
<evidence type="ECO:0000313" key="3">
    <source>
        <dbReference type="Proteomes" id="UP000006882"/>
    </source>
</evidence>
<evidence type="ECO:0000313" key="2">
    <source>
        <dbReference type="EMBL" id="ONI14635.1"/>
    </source>
</evidence>
<feature type="compositionally biased region" description="Polar residues" evidence="1">
    <location>
        <begin position="77"/>
        <end position="86"/>
    </location>
</feature>
<feature type="compositionally biased region" description="Low complexity" evidence="1">
    <location>
        <begin position="48"/>
        <end position="69"/>
    </location>
</feature>
<sequence>MRNTDSFNRCHQIQHNERKRAPLVTSPPGAMSSSTSSAPNRARPRGRSGTSWISTSSSSSKLLSRQASTRGCCSCCRETSSAAERT</sequence>
<protein>
    <submittedName>
        <fullName evidence="2">Uncharacterized protein</fullName>
    </submittedName>
</protein>
<feature type="region of interest" description="Disordered" evidence="1">
    <location>
        <begin position="1"/>
        <end position="86"/>
    </location>
</feature>
<name>A0A251PW10_PRUPE</name>
<reference evidence="2 3" key="1">
    <citation type="journal article" date="2013" name="Nat. Genet.">
        <title>The high-quality draft genome of peach (Prunus persica) identifies unique patterns of genetic diversity, domestication and genome evolution.</title>
        <authorList>
            <consortium name="International Peach Genome Initiative"/>
            <person name="Verde I."/>
            <person name="Abbott A.G."/>
            <person name="Scalabrin S."/>
            <person name="Jung S."/>
            <person name="Shu S."/>
            <person name="Marroni F."/>
            <person name="Zhebentyayeva T."/>
            <person name="Dettori M.T."/>
            <person name="Grimwood J."/>
            <person name="Cattonaro F."/>
            <person name="Zuccolo A."/>
            <person name="Rossini L."/>
            <person name="Jenkins J."/>
            <person name="Vendramin E."/>
            <person name="Meisel L.A."/>
            <person name="Decroocq V."/>
            <person name="Sosinski B."/>
            <person name="Prochnik S."/>
            <person name="Mitros T."/>
            <person name="Policriti A."/>
            <person name="Cipriani G."/>
            <person name="Dondini L."/>
            <person name="Ficklin S."/>
            <person name="Goodstein D.M."/>
            <person name="Xuan P."/>
            <person name="Del Fabbro C."/>
            <person name="Aramini V."/>
            <person name="Copetti D."/>
            <person name="Gonzalez S."/>
            <person name="Horner D.S."/>
            <person name="Falchi R."/>
            <person name="Lucas S."/>
            <person name="Mica E."/>
            <person name="Maldonado J."/>
            <person name="Lazzari B."/>
            <person name="Bielenberg D."/>
            <person name="Pirona R."/>
            <person name="Miculan M."/>
            <person name="Barakat A."/>
            <person name="Testolin R."/>
            <person name="Stella A."/>
            <person name="Tartarini S."/>
            <person name="Tonutti P."/>
            <person name="Arus P."/>
            <person name="Orellana A."/>
            <person name="Wells C."/>
            <person name="Main D."/>
            <person name="Vizzotto G."/>
            <person name="Silva H."/>
            <person name="Salamini F."/>
            <person name="Schmutz J."/>
            <person name="Morgante M."/>
            <person name="Rokhsar D.S."/>
        </authorList>
    </citation>
    <scope>NUCLEOTIDE SEQUENCE [LARGE SCALE GENOMIC DNA]</scope>
    <source>
        <strain evidence="3">cv. Nemared</strain>
    </source>
</reference>
<dbReference type="Proteomes" id="UP000006882">
    <property type="component" value="Chromosome G4"/>
</dbReference>
<evidence type="ECO:0000256" key="1">
    <source>
        <dbReference type="SAM" id="MobiDB-lite"/>
    </source>
</evidence>
<proteinExistence type="predicted"/>
<feature type="compositionally biased region" description="Low complexity" evidence="1">
    <location>
        <begin position="26"/>
        <end position="41"/>
    </location>
</feature>
<dbReference type="Gramene" id="ONI14635">
    <property type="protein sequence ID" value="ONI14635"/>
    <property type="gene ID" value="PRUPE_4G289300"/>
</dbReference>
<dbReference type="EMBL" id="CM007654">
    <property type="protein sequence ID" value="ONI14635.1"/>
    <property type="molecule type" value="Genomic_DNA"/>
</dbReference>
<accession>A0A251PW10</accession>